<dbReference type="AlphaFoldDB" id="A0A9N7Z420"/>
<comment type="caution">
    <text evidence="2">The sequence shown here is derived from an EMBL/GenBank/DDBJ whole genome shotgun (WGS) entry which is preliminary data.</text>
</comment>
<dbReference type="Proteomes" id="UP001153269">
    <property type="component" value="Unassembled WGS sequence"/>
</dbReference>
<feature type="compositionally biased region" description="Low complexity" evidence="1">
    <location>
        <begin position="37"/>
        <end position="55"/>
    </location>
</feature>
<protein>
    <submittedName>
        <fullName evidence="2">Uncharacterized protein</fullName>
    </submittedName>
</protein>
<evidence type="ECO:0000256" key="1">
    <source>
        <dbReference type="SAM" id="MobiDB-lite"/>
    </source>
</evidence>
<dbReference type="EMBL" id="CADEAL010004008">
    <property type="protein sequence ID" value="CAB1449266.1"/>
    <property type="molecule type" value="Genomic_DNA"/>
</dbReference>
<evidence type="ECO:0000313" key="3">
    <source>
        <dbReference type="Proteomes" id="UP001153269"/>
    </source>
</evidence>
<reference evidence="2" key="1">
    <citation type="submission" date="2020-03" db="EMBL/GenBank/DDBJ databases">
        <authorList>
            <person name="Weist P."/>
        </authorList>
    </citation>
    <scope>NUCLEOTIDE SEQUENCE</scope>
</reference>
<accession>A0A9N7Z420</accession>
<gene>
    <name evidence="2" type="ORF">PLEPLA_LOCUS36947</name>
</gene>
<feature type="compositionally biased region" description="Basic and acidic residues" evidence="1">
    <location>
        <begin position="17"/>
        <end position="35"/>
    </location>
</feature>
<organism evidence="2 3">
    <name type="scientific">Pleuronectes platessa</name>
    <name type="common">European plaice</name>
    <dbReference type="NCBI Taxonomy" id="8262"/>
    <lineage>
        <taxon>Eukaryota</taxon>
        <taxon>Metazoa</taxon>
        <taxon>Chordata</taxon>
        <taxon>Craniata</taxon>
        <taxon>Vertebrata</taxon>
        <taxon>Euteleostomi</taxon>
        <taxon>Actinopterygii</taxon>
        <taxon>Neopterygii</taxon>
        <taxon>Teleostei</taxon>
        <taxon>Neoteleostei</taxon>
        <taxon>Acanthomorphata</taxon>
        <taxon>Carangaria</taxon>
        <taxon>Pleuronectiformes</taxon>
        <taxon>Pleuronectoidei</taxon>
        <taxon>Pleuronectidae</taxon>
        <taxon>Pleuronectes</taxon>
    </lineage>
</organism>
<name>A0A9N7Z420_PLEPL</name>
<keyword evidence="3" id="KW-1185">Reference proteome</keyword>
<evidence type="ECO:0000313" key="2">
    <source>
        <dbReference type="EMBL" id="CAB1449266.1"/>
    </source>
</evidence>
<feature type="region of interest" description="Disordered" evidence="1">
    <location>
        <begin position="91"/>
        <end position="112"/>
    </location>
</feature>
<sequence>MERQGDEGGDLLQTVAGKERCVTQRVRHAEQEKVLKSRPTSPPDSSSHPSTSSVSDNAAVSKDIFTGDGQPSRHIDSFQLFSQQATWWDIDPLSSPTPLSLPSPPTQRRMES</sequence>
<proteinExistence type="predicted"/>
<feature type="region of interest" description="Disordered" evidence="1">
    <location>
        <begin position="1"/>
        <end position="72"/>
    </location>
</feature>